<keyword evidence="3" id="KW-0328">Glycosyltransferase</keyword>
<sequence>MKIAIVLNYNNYHQSIDCVDNLTKVGVERVVLVDNMSTNNSFEILKQNYLNSKKVFVGQTESNAGYASGNNFGFDLAKKLYGVSKDNIFYVVNPDSFPDRNAVKAIYEFIQKNPNAGAVTTKINGTMESAWHHLTPLAGFVFNSWVLKWILLKLGIREGGIYKGDKEIVSVDIVMGGFFGIRQTTLTEIGYFDDHTFLYYEEEILFVKLKRINKQNYLLTNYNFEHIGRGSTELPKLKFKEINDASRLYALSNYYSVSKGYKMFYRLVNHIDNFLLKMLNRA</sequence>
<name>A0AA41C070_PEDPE</name>
<dbReference type="InterPro" id="IPR001173">
    <property type="entry name" value="Glyco_trans_2-like"/>
</dbReference>
<reference evidence="6" key="1">
    <citation type="submission" date="2020-11" db="EMBL/GenBank/DDBJ databases">
        <title>Antibiotic susceptibility profiles of Pediococcus pentosaceus from various origins and their implications for the safety assessment of strains with food-technology applications.</title>
        <authorList>
            <person name="Shani N."/>
            <person name="Oberhaensli S."/>
            <person name="Arias E."/>
        </authorList>
    </citation>
    <scope>NUCLEOTIDE SEQUENCE</scope>
    <source>
        <strain evidence="6">FAM 19164</strain>
    </source>
</reference>
<evidence type="ECO:0000256" key="2">
    <source>
        <dbReference type="ARBA" id="ARBA00006739"/>
    </source>
</evidence>
<feature type="domain" description="Glycosyltransferase 2-like" evidence="5">
    <location>
        <begin position="5"/>
        <end position="135"/>
    </location>
</feature>
<evidence type="ECO:0000256" key="3">
    <source>
        <dbReference type="ARBA" id="ARBA00022676"/>
    </source>
</evidence>
<dbReference type="GO" id="GO:0016757">
    <property type="term" value="F:glycosyltransferase activity"/>
    <property type="evidence" value="ECO:0007669"/>
    <property type="project" value="UniProtKB-KW"/>
</dbReference>
<evidence type="ECO:0000256" key="1">
    <source>
        <dbReference type="ARBA" id="ARBA00004776"/>
    </source>
</evidence>
<dbReference type="AlphaFoldDB" id="A0AA41C070"/>
<dbReference type="Gene3D" id="3.90.550.10">
    <property type="entry name" value="Spore Coat Polysaccharide Biosynthesis Protein SpsA, Chain A"/>
    <property type="match status" value="1"/>
</dbReference>
<proteinExistence type="inferred from homology"/>
<keyword evidence="4" id="KW-0808">Transferase</keyword>
<accession>A0AA41C070</accession>
<protein>
    <submittedName>
        <fullName evidence="6">Glycosyltransferase family 2 protein</fullName>
    </submittedName>
</protein>
<comment type="caution">
    <text evidence="6">The sequence shown here is derived from an EMBL/GenBank/DDBJ whole genome shotgun (WGS) entry which is preliminary data.</text>
</comment>
<dbReference type="SUPFAM" id="SSF53448">
    <property type="entry name" value="Nucleotide-diphospho-sugar transferases"/>
    <property type="match status" value="1"/>
</dbReference>
<evidence type="ECO:0000259" key="5">
    <source>
        <dbReference type="Pfam" id="PF00535"/>
    </source>
</evidence>
<dbReference type="PANTHER" id="PTHR43179:SF12">
    <property type="entry name" value="GALACTOFURANOSYLTRANSFERASE GLFT2"/>
    <property type="match status" value="1"/>
</dbReference>
<evidence type="ECO:0000256" key="4">
    <source>
        <dbReference type="ARBA" id="ARBA00022679"/>
    </source>
</evidence>
<dbReference type="Proteomes" id="UP000743107">
    <property type="component" value="Unassembled WGS sequence"/>
</dbReference>
<dbReference type="InterPro" id="IPR029044">
    <property type="entry name" value="Nucleotide-diphossugar_trans"/>
</dbReference>
<organism evidence="6 7">
    <name type="scientific">Pediococcus pentosaceus</name>
    <dbReference type="NCBI Taxonomy" id="1255"/>
    <lineage>
        <taxon>Bacteria</taxon>
        <taxon>Bacillati</taxon>
        <taxon>Bacillota</taxon>
        <taxon>Bacilli</taxon>
        <taxon>Lactobacillales</taxon>
        <taxon>Lactobacillaceae</taxon>
        <taxon>Pediococcus</taxon>
    </lineage>
</organism>
<evidence type="ECO:0000313" key="6">
    <source>
        <dbReference type="EMBL" id="MBF7127222.1"/>
    </source>
</evidence>
<evidence type="ECO:0000313" key="7">
    <source>
        <dbReference type="Proteomes" id="UP000743107"/>
    </source>
</evidence>
<comment type="pathway">
    <text evidence="1">Cell wall biogenesis; cell wall polysaccharide biosynthesis.</text>
</comment>
<gene>
    <name evidence="6" type="ORF">ITQ97_05310</name>
</gene>
<comment type="similarity">
    <text evidence="2">Belongs to the glycosyltransferase 2 family.</text>
</comment>
<dbReference type="PANTHER" id="PTHR43179">
    <property type="entry name" value="RHAMNOSYLTRANSFERASE WBBL"/>
    <property type="match status" value="1"/>
</dbReference>
<dbReference type="RefSeq" id="WP_195751908.1">
    <property type="nucleotide sequence ID" value="NZ_CP127866.1"/>
</dbReference>
<dbReference type="Pfam" id="PF00535">
    <property type="entry name" value="Glycos_transf_2"/>
    <property type="match status" value="1"/>
</dbReference>
<dbReference type="EMBL" id="JADOFV010000003">
    <property type="protein sequence ID" value="MBF7127222.1"/>
    <property type="molecule type" value="Genomic_DNA"/>
</dbReference>